<reference evidence="1" key="1">
    <citation type="submission" date="2024-09" db="EMBL/GenBank/DDBJ databases">
        <title>Draft Genome Sequences of Neofusicoccum parvum.</title>
        <authorList>
            <person name="Ashida A."/>
            <person name="Camagna M."/>
            <person name="Tanaka A."/>
            <person name="Takemoto D."/>
        </authorList>
    </citation>
    <scope>NUCLEOTIDE SEQUENCE</scope>
    <source>
        <strain evidence="1">PPO83</strain>
    </source>
</reference>
<protein>
    <submittedName>
        <fullName evidence="1">Uncharacterized protein LTHEOB_11902</fullName>
    </submittedName>
</protein>
<gene>
    <name evidence="1" type="primary">g11929</name>
    <name evidence="1" type="ORF">NpPPO83_00011929</name>
</gene>
<comment type="caution">
    <text evidence="1">The sequence shown here is derived from an EMBL/GenBank/DDBJ whole genome shotgun (WGS) entry which is preliminary data.</text>
</comment>
<dbReference type="Proteomes" id="UP001165186">
    <property type="component" value="Unassembled WGS sequence"/>
</dbReference>
<proteinExistence type="predicted"/>
<dbReference type="EMBL" id="BSXG01000111">
    <property type="protein sequence ID" value="GME43990.1"/>
    <property type="molecule type" value="Genomic_DNA"/>
</dbReference>
<name>A0ACB5SJM2_9PEZI</name>
<evidence type="ECO:0000313" key="1">
    <source>
        <dbReference type="EMBL" id="GME43990.1"/>
    </source>
</evidence>
<accession>A0ACB5SJM2</accession>
<sequence length="503" mass="56982">MMDCPGRVDVSKTLTWKVAMADMEAVWFPPVVMKMDPRIQLEFIGELMNKFKMILVVPGSVLKNGALSIREMPPPVFLESLHVLNIRAGICSSAHHSALLPYRLRNDTCRDIRFSQDESHIKSAFQKIAAALTKCPRLEQIEVGVTICRPALLEYFEDERHVSDFAQGLREEIASAFCKGPPTVPLARKATVILYTADQMIRLRTTYYWSPMLQSFVTEQFEGDYTVNRREKRWKMYPHDSITCQELGCVSAREALKRKKQNRTFNALKRKTPIQGPIPPDGIQDWIDRNLWGDFHSRSVDEYEIEEDFFMTNPFDIPSRNERRAGQAFAKDFIKRAARRRELHRQAKVSTDAESQSAARVAIKAFLQPGVDHPNGSADRTSPKLLKTISKFLLLITGVPQAIYILAEHASASVFELLASLCFAIAHRETLLQVFINLIAFGLEVLGFILPHGKKLLRDVFRFVIFGSTVLLACGFLFLFHKACVAVIVWAALEVRALNGGRG</sequence>
<keyword evidence="2" id="KW-1185">Reference proteome</keyword>
<evidence type="ECO:0000313" key="2">
    <source>
        <dbReference type="Proteomes" id="UP001165186"/>
    </source>
</evidence>
<organism evidence="1 2">
    <name type="scientific">Neofusicoccum parvum</name>
    <dbReference type="NCBI Taxonomy" id="310453"/>
    <lineage>
        <taxon>Eukaryota</taxon>
        <taxon>Fungi</taxon>
        <taxon>Dikarya</taxon>
        <taxon>Ascomycota</taxon>
        <taxon>Pezizomycotina</taxon>
        <taxon>Dothideomycetes</taxon>
        <taxon>Dothideomycetes incertae sedis</taxon>
        <taxon>Botryosphaeriales</taxon>
        <taxon>Botryosphaeriaceae</taxon>
        <taxon>Neofusicoccum</taxon>
    </lineage>
</organism>